<evidence type="ECO:0000313" key="3">
    <source>
        <dbReference type="Proteomes" id="UP000054350"/>
    </source>
</evidence>
<reference evidence="3" key="2">
    <citation type="submission" date="2009-11" db="EMBL/GenBank/DDBJ databases">
        <title>The Genome Sequence of Allomyces macrogynus strain ATCC 38327.</title>
        <authorList>
            <consortium name="The Broad Institute Genome Sequencing Platform"/>
            <person name="Russ C."/>
            <person name="Cuomo C."/>
            <person name="Shea T."/>
            <person name="Young S.K."/>
            <person name="Zeng Q."/>
            <person name="Koehrsen M."/>
            <person name="Haas B."/>
            <person name="Borodovsky M."/>
            <person name="Guigo R."/>
            <person name="Alvarado L."/>
            <person name="Berlin A."/>
            <person name="Borenstein D."/>
            <person name="Chen Z."/>
            <person name="Engels R."/>
            <person name="Freedman E."/>
            <person name="Gellesch M."/>
            <person name="Goldberg J."/>
            <person name="Griggs A."/>
            <person name="Gujja S."/>
            <person name="Heiman D."/>
            <person name="Hepburn T."/>
            <person name="Howarth C."/>
            <person name="Jen D."/>
            <person name="Larson L."/>
            <person name="Lewis B."/>
            <person name="Mehta T."/>
            <person name="Park D."/>
            <person name="Pearson M."/>
            <person name="Roberts A."/>
            <person name="Saif S."/>
            <person name="Shenoy N."/>
            <person name="Sisk P."/>
            <person name="Stolte C."/>
            <person name="Sykes S."/>
            <person name="Walk T."/>
            <person name="White J."/>
            <person name="Yandava C."/>
            <person name="Burger G."/>
            <person name="Gray M.W."/>
            <person name="Holland P.W.H."/>
            <person name="King N."/>
            <person name="Lang F.B.F."/>
            <person name="Roger A.J."/>
            <person name="Ruiz-Trillo I."/>
            <person name="Lander E."/>
            <person name="Nusbaum C."/>
        </authorList>
    </citation>
    <scope>NUCLEOTIDE SEQUENCE [LARGE SCALE GENOMIC DNA]</scope>
    <source>
        <strain evidence="3">ATCC 38327</strain>
    </source>
</reference>
<keyword evidence="1" id="KW-1133">Transmembrane helix</keyword>
<accession>A0A0L0TAF4</accession>
<evidence type="ECO:0000313" key="2">
    <source>
        <dbReference type="EMBL" id="KNE71798.1"/>
    </source>
</evidence>
<sequence>MAELVRQRRSRPKNCFLLYVASQVYLFVSTFLYYKSGPNYKTIVSLVGNGIPAAKAAAACLNWDSANNLLPASRTLISKLHVTVLSTIISLKSITSHRNVIYVIVLFTWIHVMAHI</sequence>
<evidence type="ECO:0008006" key="4">
    <source>
        <dbReference type="Google" id="ProtNLM"/>
    </source>
</evidence>
<keyword evidence="3" id="KW-1185">Reference proteome</keyword>
<keyword evidence="1" id="KW-0472">Membrane</keyword>
<feature type="transmembrane region" description="Helical" evidence="1">
    <location>
        <begin position="16"/>
        <end position="34"/>
    </location>
</feature>
<dbReference type="Proteomes" id="UP000054350">
    <property type="component" value="Unassembled WGS sequence"/>
</dbReference>
<organism evidence="2 3">
    <name type="scientific">Allomyces macrogynus (strain ATCC 38327)</name>
    <name type="common">Allomyces javanicus var. macrogynus</name>
    <dbReference type="NCBI Taxonomy" id="578462"/>
    <lineage>
        <taxon>Eukaryota</taxon>
        <taxon>Fungi</taxon>
        <taxon>Fungi incertae sedis</taxon>
        <taxon>Blastocladiomycota</taxon>
        <taxon>Blastocladiomycetes</taxon>
        <taxon>Blastocladiales</taxon>
        <taxon>Blastocladiaceae</taxon>
        <taxon>Allomyces</taxon>
    </lineage>
</organism>
<protein>
    <recommendedName>
        <fullName evidence="4">Ferric oxidoreductase domain-containing protein</fullName>
    </recommendedName>
</protein>
<dbReference type="EMBL" id="GG745374">
    <property type="protein sequence ID" value="KNE71798.1"/>
    <property type="molecule type" value="Genomic_DNA"/>
</dbReference>
<keyword evidence="1" id="KW-0812">Transmembrane</keyword>
<gene>
    <name evidence="2" type="ORF">AMAG_16104</name>
</gene>
<dbReference type="AlphaFoldDB" id="A0A0L0TAF4"/>
<proteinExistence type="predicted"/>
<dbReference type="STRING" id="578462.A0A0L0TAF4"/>
<dbReference type="VEuPathDB" id="FungiDB:AMAG_16104"/>
<reference evidence="2 3" key="1">
    <citation type="submission" date="2009-11" db="EMBL/GenBank/DDBJ databases">
        <title>Annotation of Allomyces macrogynus ATCC 38327.</title>
        <authorList>
            <consortium name="The Broad Institute Genome Sequencing Platform"/>
            <person name="Russ C."/>
            <person name="Cuomo C."/>
            <person name="Burger G."/>
            <person name="Gray M.W."/>
            <person name="Holland P.W.H."/>
            <person name="King N."/>
            <person name="Lang F.B.F."/>
            <person name="Roger A.J."/>
            <person name="Ruiz-Trillo I."/>
            <person name="Young S.K."/>
            <person name="Zeng Q."/>
            <person name="Gargeya S."/>
            <person name="Fitzgerald M."/>
            <person name="Haas B."/>
            <person name="Abouelleil A."/>
            <person name="Alvarado L."/>
            <person name="Arachchi H.M."/>
            <person name="Berlin A."/>
            <person name="Chapman S.B."/>
            <person name="Gearin G."/>
            <person name="Goldberg J."/>
            <person name="Griggs A."/>
            <person name="Gujja S."/>
            <person name="Hansen M."/>
            <person name="Heiman D."/>
            <person name="Howarth C."/>
            <person name="Larimer J."/>
            <person name="Lui A."/>
            <person name="MacDonald P.J.P."/>
            <person name="McCowen C."/>
            <person name="Montmayeur A."/>
            <person name="Murphy C."/>
            <person name="Neiman D."/>
            <person name="Pearson M."/>
            <person name="Priest M."/>
            <person name="Roberts A."/>
            <person name="Saif S."/>
            <person name="Shea T."/>
            <person name="Sisk P."/>
            <person name="Stolte C."/>
            <person name="Sykes S."/>
            <person name="Wortman J."/>
            <person name="Nusbaum C."/>
            <person name="Birren B."/>
        </authorList>
    </citation>
    <scope>NUCLEOTIDE SEQUENCE [LARGE SCALE GENOMIC DNA]</scope>
    <source>
        <strain evidence="2 3">ATCC 38327</strain>
    </source>
</reference>
<evidence type="ECO:0000256" key="1">
    <source>
        <dbReference type="SAM" id="Phobius"/>
    </source>
</evidence>
<name>A0A0L0TAF4_ALLM3</name>
<dbReference type="OrthoDB" id="167398at2759"/>